<reference evidence="1 2" key="1">
    <citation type="submission" date="2024-09" db="EMBL/GenBank/DDBJ databases">
        <authorList>
            <person name="Lee S.D."/>
        </authorList>
    </citation>
    <scope>NUCLEOTIDE SEQUENCE [LARGE SCALE GENOMIC DNA]</scope>
    <source>
        <strain evidence="1 2">N1-1</strain>
    </source>
</reference>
<evidence type="ECO:0000313" key="2">
    <source>
        <dbReference type="Proteomes" id="UP001592582"/>
    </source>
</evidence>
<gene>
    <name evidence="1" type="ORF">ACEZDG_18335</name>
</gene>
<evidence type="ECO:0000313" key="1">
    <source>
        <dbReference type="EMBL" id="MFC1411224.1"/>
    </source>
</evidence>
<dbReference type="InterPro" id="IPR011989">
    <property type="entry name" value="ARM-like"/>
</dbReference>
<comment type="caution">
    <text evidence="1">The sequence shown here is derived from an EMBL/GenBank/DDBJ whole genome shotgun (WGS) entry which is preliminary data.</text>
</comment>
<keyword evidence="2" id="KW-1185">Reference proteome</keyword>
<organism evidence="1 2">
    <name type="scientific">Streptacidiphilus alkalitolerans</name>
    <dbReference type="NCBI Taxonomy" id="3342712"/>
    <lineage>
        <taxon>Bacteria</taxon>
        <taxon>Bacillati</taxon>
        <taxon>Actinomycetota</taxon>
        <taxon>Actinomycetes</taxon>
        <taxon>Kitasatosporales</taxon>
        <taxon>Streptomycetaceae</taxon>
        <taxon>Streptacidiphilus</taxon>
    </lineage>
</organism>
<protein>
    <submittedName>
        <fullName evidence="1">Uncharacterized protein</fullName>
    </submittedName>
</protein>
<proteinExistence type="predicted"/>
<sequence>MHGPRRRRAAARAAVDQALAELLAADPDSRIRAAAAGNCHVATATALTLVHDPDEEVRLQLSLREDIDEEQRSTMSWTVPQGRREPVSWVSEKHSDAAAMRSAASSLSCRRSWSRTGARRRRP</sequence>
<dbReference type="Proteomes" id="UP001592582">
    <property type="component" value="Unassembled WGS sequence"/>
</dbReference>
<dbReference type="EMBL" id="JBHEZX010000007">
    <property type="protein sequence ID" value="MFC1411224.1"/>
    <property type="molecule type" value="Genomic_DNA"/>
</dbReference>
<accession>A0ABV6VBX8</accession>
<dbReference type="Gene3D" id="1.25.10.10">
    <property type="entry name" value="Leucine-rich Repeat Variant"/>
    <property type="match status" value="1"/>
</dbReference>
<name>A0ABV6VBX8_9ACTN</name>